<dbReference type="Gene3D" id="1.25.40.10">
    <property type="entry name" value="Tetratricopeptide repeat domain"/>
    <property type="match status" value="1"/>
</dbReference>
<evidence type="ECO:0000313" key="1">
    <source>
        <dbReference type="EMBL" id="GAI38560.1"/>
    </source>
</evidence>
<gene>
    <name evidence="1" type="ORF">S06H3_42423</name>
</gene>
<dbReference type="EMBL" id="BARV01026229">
    <property type="protein sequence ID" value="GAI38560.1"/>
    <property type="molecule type" value="Genomic_DNA"/>
</dbReference>
<sequence>MSVAQEAAPAHLRLVKQGRYSEALPYYARALKIQEGANGPQHASLA</sequence>
<organism evidence="1">
    <name type="scientific">marine sediment metagenome</name>
    <dbReference type="NCBI Taxonomy" id="412755"/>
    <lineage>
        <taxon>unclassified sequences</taxon>
        <taxon>metagenomes</taxon>
        <taxon>ecological metagenomes</taxon>
    </lineage>
</organism>
<dbReference type="InterPro" id="IPR011990">
    <property type="entry name" value="TPR-like_helical_dom_sf"/>
</dbReference>
<comment type="caution">
    <text evidence="1">The sequence shown here is derived from an EMBL/GenBank/DDBJ whole genome shotgun (WGS) entry which is preliminary data.</text>
</comment>
<accession>X1PHQ5</accession>
<evidence type="ECO:0008006" key="2">
    <source>
        <dbReference type="Google" id="ProtNLM"/>
    </source>
</evidence>
<reference evidence="1" key="1">
    <citation type="journal article" date="2014" name="Front. Microbiol.">
        <title>High frequency of phylogenetically diverse reductive dehalogenase-homologous genes in deep subseafloor sedimentary metagenomes.</title>
        <authorList>
            <person name="Kawai M."/>
            <person name="Futagami T."/>
            <person name="Toyoda A."/>
            <person name="Takaki Y."/>
            <person name="Nishi S."/>
            <person name="Hori S."/>
            <person name="Arai W."/>
            <person name="Tsubouchi T."/>
            <person name="Morono Y."/>
            <person name="Uchiyama I."/>
            <person name="Ito T."/>
            <person name="Fujiyama A."/>
            <person name="Inagaki F."/>
            <person name="Takami H."/>
        </authorList>
    </citation>
    <scope>NUCLEOTIDE SEQUENCE</scope>
    <source>
        <strain evidence="1">Expedition CK06-06</strain>
    </source>
</reference>
<dbReference type="AlphaFoldDB" id="X1PHQ5"/>
<feature type="non-terminal residue" evidence="1">
    <location>
        <position position="46"/>
    </location>
</feature>
<proteinExistence type="predicted"/>
<protein>
    <recommendedName>
        <fullName evidence="2">Tetratricopeptide repeat protein</fullName>
    </recommendedName>
</protein>
<name>X1PHQ5_9ZZZZ</name>